<dbReference type="eggNOG" id="ENOG5030GXT">
    <property type="taxonomic scope" value="Bacteria"/>
</dbReference>
<keyword evidence="2" id="KW-1185">Reference proteome</keyword>
<dbReference type="HOGENOM" id="CLU_2859825_0_0_9"/>
<dbReference type="Proteomes" id="UP000029585">
    <property type="component" value="Unassembled WGS sequence"/>
</dbReference>
<reference evidence="1 2" key="1">
    <citation type="submission" date="2011-08" db="EMBL/GenBank/DDBJ databases">
        <title>The Genome Sequence of Clostridium orbiscindens 1_3_50AFAA.</title>
        <authorList>
            <consortium name="The Broad Institute Genome Sequencing Platform"/>
            <person name="Earl A."/>
            <person name="Ward D."/>
            <person name="Feldgarden M."/>
            <person name="Gevers D."/>
            <person name="Daigneault M."/>
            <person name="Strauss J."/>
            <person name="Allen-Vercoe E."/>
            <person name="Young S.K."/>
            <person name="Zeng Q."/>
            <person name="Gargeya S."/>
            <person name="Fitzgerald M."/>
            <person name="Haas B."/>
            <person name="Abouelleil A."/>
            <person name="Alvarado L."/>
            <person name="Arachchi H.M."/>
            <person name="Berlin A."/>
            <person name="Brown A."/>
            <person name="Chapman S.B."/>
            <person name="Chen Z."/>
            <person name="Dunbar C."/>
            <person name="Freedman E."/>
            <person name="Gearin G."/>
            <person name="Gellesch M."/>
            <person name="Goldberg J."/>
            <person name="Griggs A."/>
            <person name="Gujja S."/>
            <person name="Heiman D."/>
            <person name="Howarth C."/>
            <person name="Larson L."/>
            <person name="Lui A."/>
            <person name="MacDonald P.J.P."/>
            <person name="Montmayeur A."/>
            <person name="Murphy C."/>
            <person name="Neiman D."/>
            <person name="Pearson M."/>
            <person name="Priest M."/>
            <person name="Roberts A."/>
            <person name="Saif S."/>
            <person name="Shea T."/>
            <person name="Shenoy N."/>
            <person name="Sisk P."/>
            <person name="Stolte C."/>
            <person name="Sykes S."/>
            <person name="Wortman J."/>
            <person name="Nusbaum C."/>
            <person name="Birren B."/>
        </authorList>
    </citation>
    <scope>NUCLEOTIDE SEQUENCE [LARGE SCALE GENOMIC DNA]</scope>
    <source>
        <strain evidence="1 2">1_3_50AFAA</strain>
    </source>
</reference>
<evidence type="ECO:0000313" key="2">
    <source>
        <dbReference type="Proteomes" id="UP000029585"/>
    </source>
</evidence>
<accession>A0A096BDZ4</accession>
<gene>
    <name evidence="1" type="ORF">HMPREF9460_00269</name>
</gene>
<dbReference type="RefSeq" id="WP_007489896.1">
    <property type="nucleotide sequence ID" value="NZ_KN174161.1"/>
</dbReference>
<organism evidence="1 2">
    <name type="scientific">Flavonifractor plautii 1_3_50AFAA</name>
    <dbReference type="NCBI Taxonomy" id="742738"/>
    <lineage>
        <taxon>Bacteria</taxon>
        <taxon>Bacillati</taxon>
        <taxon>Bacillota</taxon>
        <taxon>Clostridia</taxon>
        <taxon>Eubacteriales</taxon>
        <taxon>Oscillospiraceae</taxon>
        <taxon>Flavonifractor</taxon>
    </lineage>
</organism>
<dbReference type="GeneID" id="63971639"/>
<proteinExistence type="predicted"/>
<sequence length="64" mass="7450">MLPCQSQCPSYHSGCHKSCACWKAFQERQRLQRQAKKKYLKFYGALCAQSLRQLTAGQSRRPAW</sequence>
<dbReference type="EMBL" id="ADLO01000008">
    <property type="protein sequence ID" value="KGF57335.1"/>
    <property type="molecule type" value="Genomic_DNA"/>
</dbReference>
<comment type="caution">
    <text evidence="1">The sequence shown here is derived from an EMBL/GenBank/DDBJ whole genome shotgun (WGS) entry which is preliminary data.</text>
</comment>
<dbReference type="AlphaFoldDB" id="A0A096BDZ4"/>
<dbReference type="PATRIC" id="fig|742738.3.peg.282"/>
<name>A0A096BDZ4_FLAPL</name>
<protein>
    <submittedName>
        <fullName evidence="1">Uncharacterized protein</fullName>
    </submittedName>
</protein>
<evidence type="ECO:0000313" key="1">
    <source>
        <dbReference type="EMBL" id="KGF57335.1"/>
    </source>
</evidence>